<gene>
    <name evidence="1" type="ORF">C7N83_11825</name>
</gene>
<dbReference type="EMBL" id="PXYY01000102">
    <property type="protein sequence ID" value="PSJ79493.1"/>
    <property type="molecule type" value="Genomic_DNA"/>
</dbReference>
<evidence type="ECO:0000313" key="1">
    <source>
        <dbReference type="EMBL" id="PSJ79493.1"/>
    </source>
</evidence>
<comment type="caution">
    <text evidence="1">The sequence shown here is derived from an EMBL/GenBank/DDBJ whole genome shotgun (WGS) entry which is preliminary data.</text>
</comment>
<keyword evidence="2" id="KW-1185">Reference proteome</keyword>
<sequence length="52" mass="6076">FKDSEHRQKALCRFVNFYHPVKPHKGLKGDMLFGVLQASLPNLLCKQRGCYR</sequence>
<organism evidence="1 2">
    <name type="scientific">Neisseria iguanae</name>
    <dbReference type="NCBI Taxonomy" id="90242"/>
    <lineage>
        <taxon>Bacteria</taxon>
        <taxon>Pseudomonadati</taxon>
        <taxon>Pseudomonadota</taxon>
        <taxon>Betaproteobacteria</taxon>
        <taxon>Neisseriales</taxon>
        <taxon>Neisseriaceae</taxon>
        <taxon>Neisseria</taxon>
    </lineage>
</organism>
<feature type="non-terminal residue" evidence="1">
    <location>
        <position position="1"/>
    </location>
</feature>
<protein>
    <submittedName>
        <fullName evidence="1">IS481 family transposase</fullName>
    </submittedName>
</protein>
<accession>A0A2P7TXW3</accession>
<name>A0A2P7TXW3_9NEIS</name>
<reference evidence="1 2" key="1">
    <citation type="submission" date="2018-03" db="EMBL/GenBank/DDBJ databases">
        <title>Neisseria weixii sp. nov., isolated from the intestinal contents of Tibetan Plateau pika (Ochotona curzoniae) in Yushu, Qinghai Province, China.</title>
        <authorList>
            <person name="Gui Z."/>
        </authorList>
    </citation>
    <scope>NUCLEOTIDE SEQUENCE [LARGE SCALE GENOMIC DNA]</scope>
    <source>
        <strain evidence="1 2">ATCC 51483</strain>
    </source>
</reference>
<dbReference type="AlphaFoldDB" id="A0A2P7TXW3"/>
<dbReference type="Proteomes" id="UP000241868">
    <property type="component" value="Unassembled WGS sequence"/>
</dbReference>
<proteinExistence type="predicted"/>
<evidence type="ECO:0000313" key="2">
    <source>
        <dbReference type="Proteomes" id="UP000241868"/>
    </source>
</evidence>